<name>W3XCT5_PESFW</name>
<dbReference type="GO" id="GO:0061630">
    <property type="term" value="F:ubiquitin protein ligase activity"/>
    <property type="evidence" value="ECO:0007669"/>
    <property type="project" value="InterPro"/>
</dbReference>
<proteinExistence type="predicted"/>
<evidence type="ECO:0000256" key="1">
    <source>
        <dbReference type="ARBA" id="ARBA00022723"/>
    </source>
</evidence>
<evidence type="ECO:0000256" key="2">
    <source>
        <dbReference type="ARBA" id="ARBA00022771"/>
    </source>
</evidence>
<dbReference type="RefSeq" id="XP_007832467.1">
    <property type="nucleotide sequence ID" value="XM_007834276.1"/>
</dbReference>
<dbReference type="PANTHER" id="PTHR14305">
    <property type="entry name" value="E3 UBIQUITIN-PROTEIN LIGASE CCNB1IP1"/>
    <property type="match status" value="1"/>
</dbReference>
<dbReference type="OrthoDB" id="441210at2759"/>
<dbReference type="PROSITE" id="PS50089">
    <property type="entry name" value="ZF_RING_2"/>
    <property type="match status" value="1"/>
</dbReference>
<feature type="domain" description="RING-type" evidence="7">
    <location>
        <begin position="12"/>
        <end position="52"/>
    </location>
</feature>
<dbReference type="InterPro" id="IPR017907">
    <property type="entry name" value="Znf_RING_CS"/>
</dbReference>
<dbReference type="eggNOG" id="ENOG502RMFV">
    <property type="taxonomic scope" value="Eukaryota"/>
</dbReference>
<dbReference type="STRING" id="1229662.W3XCT5"/>
<dbReference type="HOGENOM" id="CLU_049340_0_1_1"/>
<feature type="compositionally biased region" description="Gly residues" evidence="6">
    <location>
        <begin position="213"/>
        <end position="223"/>
    </location>
</feature>
<dbReference type="Proteomes" id="UP000030651">
    <property type="component" value="Unassembled WGS sequence"/>
</dbReference>
<dbReference type="PROSITE" id="PS00518">
    <property type="entry name" value="ZF_RING_1"/>
    <property type="match status" value="1"/>
</dbReference>
<organism evidence="8 9">
    <name type="scientific">Pestalotiopsis fici (strain W106-1 / CGMCC3.15140)</name>
    <dbReference type="NCBI Taxonomy" id="1229662"/>
    <lineage>
        <taxon>Eukaryota</taxon>
        <taxon>Fungi</taxon>
        <taxon>Dikarya</taxon>
        <taxon>Ascomycota</taxon>
        <taxon>Pezizomycotina</taxon>
        <taxon>Sordariomycetes</taxon>
        <taxon>Xylariomycetidae</taxon>
        <taxon>Amphisphaeriales</taxon>
        <taxon>Sporocadaceae</taxon>
        <taxon>Pestalotiopsis</taxon>
    </lineage>
</organism>
<keyword evidence="2 4" id="KW-0863">Zinc-finger</keyword>
<dbReference type="GO" id="GO:0007131">
    <property type="term" value="P:reciprocal meiotic recombination"/>
    <property type="evidence" value="ECO:0007669"/>
    <property type="project" value="InterPro"/>
</dbReference>
<dbReference type="InterPro" id="IPR013083">
    <property type="entry name" value="Znf_RING/FYVE/PHD"/>
</dbReference>
<dbReference type="AlphaFoldDB" id="W3XCT5"/>
<evidence type="ECO:0000313" key="8">
    <source>
        <dbReference type="EMBL" id="ETS83819.1"/>
    </source>
</evidence>
<dbReference type="OMA" id="HFRPFFV"/>
<evidence type="ECO:0000256" key="3">
    <source>
        <dbReference type="ARBA" id="ARBA00022833"/>
    </source>
</evidence>
<reference evidence="9" key="1">
    <citation type="journal article" date="2015" name="BMC Genomics">
        <title>Genomic and transcriptomic analysis of the endophytic fungus Pestalotiopsis fici reveals its lifestyle and high potential for synthesis of natural products.</title>
        <authorList>
            <person name="Wang X."/>
            <person name="Zhang X."/>
            <person name="Liu L."/>
            <person name="Xiang M."/>
            <person name="Wang W."/>
            <person name="Sun X."/>
            <person name="Che Y."/>
            <person name="Guo L."/>
            <person name="Liu G."/>
            <person name="Guo L."/>
            <person name="Wang C."/>
            <person name="Yin W.B."/>
            <person name="Stadler M."/>
            <person name="Zhang X."/>
            <person name="Liu X."/>
        </authorList>
    </citation>
    <scope>NUCLEOTIDE SEQUENCE [LARGE SCALE GENOMIC DNA]</scope>
    <source>
        <strain evidence="9">W106-1 / CGMCC3.15140</strain>
    </source>
</reference>
<dbReference type="SUPFAM" id="SSF57850">
    <property type="entry name" value="RING/U-box"/>
    <property type="match status" value="1"/>
</dbReference>
<dbReference type="Gene3D" id="3.30.40.10">
    <property type="entry name" value="Zinc/RING finger domain, C3HC4 (zinc finger)"/>
    <property type="match status" value="1"/>
</dbReference>
<dbReference type="EMBL" id="KI912111">
    <property type="protein sequence ID" value="ETS83819.1"/>
    <property type="molecule type" value="Genomic_DNA"/>
</dbReference>
<keyword evidence="1" id="KW-0479">Metal-binding</keyword>
<dbReference type="KEGG" id="pfy:PFICI_05695"/>
<dbReference type="GeneID" id="19270708"/>
<dbReference type="InterPro" id="IPR042448">
    <property type="entry name" value="CCNB1IP1"/>
</dbReference>
<dbReference type="PANTHER" id="PTHR14305:SF0">
    <property type="entry name" value="E3 UBIQUITIN-PROTEIN LIGASE CCNB1IP1"/>
    <property type="match status" value="1"/>
</dbReference>
<keyword evidence="9" id="KW-1185">Reference proteome</keyword>
<feature type="region of interest" description="Disordered" evidence="6">
    <location>
        <begin position="204"/>
        <end position="223"/>
    </location>
</feature>
<evidence type="ECO:0000256" key="6">
    <source>
        <dbReference type="SAM" id="MobiDB-lite"/>
    </source>
</evidence>
<evidence type="ECO:0000313" key="9">
    <source>
        <dbReference type="Proteomes" id="UP000030651"/>
    </source>
</evidence>
<evidence type="ECO:0000259" key="7">
    <source>
        <dbReference type="PROSITE" id="PS50089"/>
    </source>
</evidence>
<keyword evidence="5" id="KW-0175">Coiled coil</keyword>
<dbReference type="GO" id="GO:0000795">
    <property type="term" value="C:synaptonemal complex"/>
    <property type="evidence" value="ECO:0007669"/>
    <property type="project" value="InterPro"/>
</dbReference>
<dbReference type="InParanoid" id="W3XCT5"/>
<feature type="coiled-coil region" evidence="5">
    <location>
        <begin position="129"/>
        <end position="187"/>
    </location>
</feature>
<keyword evidence="3" id="KW-0862">Zinc</keyword>
<dbReference type="InterPro" id="IPR001841">
    <property type="entry name" value="Znf_RING"/>
</dbReference>
<sequence>MEHTLRCNALKCRRELTDKALVTTCSHIFCTECANRLGLTDSSARHSCPACNVPLTNPDDAVITNLKPTEDYKTSVLSGLSPNIIVECASRALNFWAYQTIQQIIYQEHVSKALADKYTTLTVDLDKVISEANAQITTLNNKVSRTQDMDLDQQALRRKNEELALALKEKNKKLMQTQELYDKLKRRAMMGQMQHAAEDAVDSNLPSLDARDGGGQGSTRGGDGTVLGLHEGGMGPIFPESRNVRIHNNTHDNMNHARSFNHRKTSLYPWGQVASGPGGKCHFLINSITCSY</sequence>
<evidence type="ECO:0000256" key="5">
    <source>
        <dbReference type="SAM" id="Coils"/>
    </source>
</evidence>
<gene>
    <name evidence="8" type="ORF">PFICI_05695</name>
</gene>
<evidence type="ECO:0000256" key="4">
    <source>
        <dbReference type="PROSITE-ProRule" id="PRU00175"/>
    </source>
</evidence>
<protein>
    <recommendedName>
        <fullName evidence="7">RING-type domain-containing protein</fullName>
    </recommendedName>
</protein>
<dbReference type="GO" id="GO:0008270">
    <property type="term" value="F:zinc ion binding"/>
    <property type="evidence" value="ECO:0007669"/>
    <property type="project" value="UniProtKB-KW"/>
</dbReference>
<accession>W3XCT5</accession>
<dbReference type="Pfam" id="PF14634">
    <property type="entry name" value="zf-RING_5"/>
    <property type="match status" value="1"/>
</dbReference>